<dbReference type="InterPro" id="IPR051043">
    <property type="entry name" value="Sulfatase_Mod_Factor_Kinase"/>
</dbReference>
<dbReference type="InterPro" id="IPR027417">
    <property type="entry name" value="P-loop_NTPase"/>
</dbReference>
<dbReference type="Proteomes" id="UP000280307">
    <property type="component" value="Unassembled WGS sequence"/>
</dbReference>
<dbReference type="PROSITE" id="PS50837">
    <property type="entry name" value="NACHT"/>
    <property type="match status" value="1"/>
</dbReference>
<dbReference type="Pfam" id="PF03781">
    <property type="entry name" value="FGE-sulfatase"/>
    <property type="match status" value="1"/>
</dbReference>
<protein>
    <submittedName>
        <fullName evidence="2">NACHT domain-containing protein</fullName>
    </submittedName>
</protein>
<dbReference type="PANTHER" id="PTHR23150">
    <property type="entry name" value="SULFATASE MODIFYING FACTOR 1, 2"/>
    <property type="match status" value="1"/>
</dbReference>
<organism evidence="2 3">
    <name type="scientific">Candidatus Viridilinea halotolerans</name>
    <dbReference type="NCBI Taxonomy" id="2491704"/>
    <lineage>
        <taxon>Bacteria</taxon>
        <taxon>Bacillati</taxon>
        <taxon>Chloroflexota</taxon>
        <taxon>Chloroflexia</taxon>
        <taxon>Chloroflexales</taxon>
        <taxon>Chloroflexineae</taxon>
        <taxon>Oscillochloridaceae</taxon>
        <taxon>Candidatus Viridilinea</taxon>
    </lineage>
</organism>
<accession>A0A426UCF3</accession>
<dbReference type="Gene3D" id="3.90.1580.10">
    <property type="entry name" value="paralog of FGE (formylglycine-generating enzyme)"/>
    <property type="match status" value="1"/>
</dbReference>
<dbReference type="SUPFAM" id="SSF52540">
    <property type="entry name" value="P-loop containing nucleoside triphosphate hydrolases"/>
    <property type="match status" value="1"/>
</dbReference>
<dbReference type="EMBL" id="RSAS01000007">
    <property type="protein sequence ID" value="RRR78594.1"/>
    <property type="molecule type" value="Genomic_DNA"/>
</dbReference>
<gene>
    <name evidence="2" type="ORF">EI684_00130</name>
</gene>
<name>A0A426UCF3_9CHLR</name>
<reference evidence="2 3" key="1">
    <citation type="submission" date="2018-12" db="EMBL/GenBank/DDBJ databases">
        <title>Genome Sequence of Candidatus Viridilinea halotolerans isolated from saline sulfide-rich spring.</title>
        <authorList>
            <person name="Grouzdev D.S."/>
            <person name="Burganskaya E.I."/>
            <person name="Krutkina M.S."/>
            <person name="Sukhacheva M.V."/>
            <person name="Gorlenko V.M."/>
        </authorList>
    </citation>
    <scope>NUCLEOTIDE SEQUENCE [LARGE SCALE GENOMIC DNA]</scope>
    <source>
        <strain evidence="2">Chok-6</strain>
    </source>
</reference>
<dbReference type="InterPro" id="IPR005532">
    <property type="entry name" value="SUMF_dom"/>
</dbReference>
<dbReference type="InterPro" id="IPR007111">
    <property type="entry name" value="NACHT_NTPase"/>
</dbReference>
<evidence type="ECO:0000259" key="1">
    <source>
        <dbReference type="PROSITE" id="PS50837"/>
    </source>
</evidence>
<sequence length="985" mass="109388">MTDDLLARFLSLPPEEQQRLLAQSATASSAGVDLRGAQTGDVKMGDVAGRDVVKDVVGEVTLTDDAMIDGVVVGLNLGTIIYQRDPHEPERRRLVHYLAALAGALRRLPLRGLDGTLAEGQGVSLARVYVMLAVQRQIPVVVRDQRACAALFEENDAQKALQREVHPDYALPDRAIVAIWQRDAASGGPDSAARHAVVSEALHDHARLVILGDPGSGKSTLLRHFAWVLARRGLDQCGPETELVGWHAKRRRFPLLLPLRRLAGALVGAADPSTTLHQTLRTLLAEYGVNAADDLLTDVLVRGAAMLLLDGLDEVPVEATATSVDRATTLHAVRSFAERYERSAIVLTCRTRAFSDELRSALAWQFETLAPLTLGQIRHFVPAWYQELAERGHLQATQMAQVSKELLDTIASNARLRALAATPLLLTLMALLLFRRGILPRDRPKLYEEILELLLGQWDKVRAGQSLADAIGCPDWTSERLRPLLDRLSYEAHLAGSSHDGRGRLERGRVRDALIEFFEKAKLPDAWGAAQRCLSYFEQRSGLLAADDPSTYVFAHLTLQEHCAGRHLLLSRDPVAQVVARRHEDRWREPIFLGLGVIQATNPYLVEKLLRTLVMRQEGEQAKADGCWYRDLILAAELGHDRDWSYLREQEVDVAGLQADLRRGLVTLLADRAQPLPVAERVRAGFLLGDLGDPRFPVAIAQWQAELARRNEDFGQSAGYWCYVREGSYRIGGWDADEQAAEIALPTFWLARYPITVAQFAPFVAVGYGPEAERWWTPNGWQWKQQRDRTEPWGWRGANYNSPNQPVIGANWYEASAYCVWLSEQLQPSGYVVRLPTEAEWEAAAAYDAQGQRRIYPWGEVEPTPELAIYDASKLGWPAPVGCCPAGAAPCGALDMVGNVWEWTCSHGESYPARSGVISDDFVQSKDFSREEMVVPLRGGGWGNDSANVRCGARRRNLPGNLLLNVGGFRVILSPRSHIDSEHRR</sequence>
<evidence type="ECO:0000313" key="3">
    <source>
        <dbReference type="Proteomes" id="UP000280307"/>
    </source>
</evidence>
<dbReference type="InterPro" id="IPR042095">
    <property type="entry name" value="SUMF_sf"/>
</dbReference>
<evidence type="ECO:0000313" key="2">
    <source>
        <dbReference type="EMBL" id="RRR78594.1"/>
    </source>
</evidence>
<proteinExistence type="predicted"/>
<dbReference type="AlphaFoldDB" id="A0A426UCF3"/>
<comment type="caution">
    <text evidence="2">The sequence shown here is derived from an EMBL/GenBank/DDBJ whole genome shotgun (WGS) entry which is preliminary data.</text>
</comment>
<dbReference type="Gene3D" id="3.40.50.300">
    <property type="entry name" value="P-loop containing nucleotide triphosphate hydrolases"/>
    <property type="match status" value="1"/>
</dbReference>
<feature type="domain" description="NACHT" evidence="1">
    <location>
        <begin position="206"/>
        <end position="353"/>
    </location>
</feature>
<dbReference type="Pfam" id="PF05729">
    <property type="entry name" value="NACHT"/>
    <property type="match status" value="1"/>
</dbReference>
<dbReference type="SUPFAM" id="SSF56436">
    <property type="entry name" value="C-type lectin-like"/>
    <property type="match status" value="1"/>
</dbReference>
<dbReference type="InterPro" id="IPR016187">
    <property type="entry name" value="CTDL_fold"/>
</dbReference>